<gene>
    <name evidence="2" type="ORF">SPIL2461_LOCUS21106</name>
</gene>
<reference evidence="2" key="1">
    <citation type="submission" date="2021-02" db="EMBL/GenBank/DDBJ databases">
        <authorList>
            <person name="Dougan E. K."/>
            <person name="Rhodes N."/>
            <person name="Thang M."/>
            <person name="Chan C."/>
        </authorList>
    </citation>
    <scope>NUCLEOTIDE SEQUENCE</scope>
</reference>
<keyword evidence="1" id="KW-0106">Calcium</keyword>
<keyword evidence="3" id="KW-1185">Reference proteome</keyword>
<dbReference type="Gene3D" id="1.10.238.10">
    <property type="entry name" value="EF-hand"/>
    <property type="match status" value="1"/>
</dbReference>
<organism evidence="2 3">
    <name type="scientific">Symbiodinium pilosum</name>
    <name type="common">Dinoflagellate</name>
    <dbReference type="NCBI Taxonomy" id="2952"/>
    <lineage>
        <taxon>Eukaryota</taxon>
        <taxon>Sar</taxon>
        <taxon>Alveolata</taxon>
        <taxon>Dinophyceae</taxon>
        <taxon>Suessiales</taxon>
        <taxon>Symbiodiniaceae</taxon>
        <taxon>Symbiodinium</taxon>
    </lineage>
</organism>
<dbReference type="InterPro" id="IPR018247">
    <property type="entry name" value="EF_Hand_1_Ca_BS"/>
</dbReference>
<evidence type="ECO:0000256" key="1">
    <source>
        <dbReference type="ARBA" id="ARBA00022837"/>
    </source>
</evidence>
<dbReference type="PROSITE" id="PS00018">
    <property type="entry name" value="EF_HAND_1"/>
    <property type="match status" value="1"/>
</dbReference>
<name>A0A812XL88_SYMPI</name>
<evidence type="ECO:0000313" key="3">
    <source>
        <dbReference type="Proteomes" id="UP000649617"/>
    </source>
</evidence>
<dbReference type="InterPro" id="IPR011992">
    <property type="entry name" value="EF-hand-dom_pair"/>
</dbReference>
<dbReference type="OrthoDB" id="419733at2759"/>
<dbReference type="AlphaFoldDB" id="A0A812XL88"/>
<dbReference type="Proteomes" id="UP000649617">
    <property type="component" value="Unassembled WGS sequence"/>
</dbReference>
<protein>
    <recommendedName>
        <fullName evidence="4">EF-hand domain-containing protein</fullName>
    </recommendedName>
</protein>
<sequence>MDKAQDGYVLELPPEALDEFREFLNDLDEPIVKEEQVLFAFKGLDENGDDMLTSAEWNKGLAEPQFYYWPLGLAQRDRRIEGSY</sequence>
<dbReference type="SUPFAM" id="SSF47473">
    <property type="entry name" value="EF-hand"/>
    <property type="match status" value="1"/>
</dbReference>
<comment type="caution">
    <text evidence="2">The sequence shown here is derived from an EMBL/GenBank/DDBJ whole genome shotgun (WGS) entry which is preliminary data.</text>
</comment>
<evidence type="ECO:0008006" key="4">
    <source>
        <dbReference type="Google" id="ProtNLM"/>
    </source>
</evidence>
<evidence type="ECO:0000313" key="2">
    <source>
        <dbReference type="EMBL" id="CAE7734393.1"/>
    </source>
</evidence>
<accession>A0A812XL88</accession>
<dbReference type="EMBL" id="CAJNIZ010045937">
    <property type="protein sequence ID" value="CAE7734393.1"/>
    <property type="molecule type" value="Genomic_DNA"/>
</dbReference>
<proteinExistence type="predicted"/>